<comment type="caution">
    <text evidence="3">The sequence shown here is derived from an EMBL/GenBank/DDBJ whole genome shotgun (WGS) entry which is preliminary data.</text>
</comment>
<evidence type="ECO:0000256" key="2">
    <source>
        <dbReference type="SAM" id="SignalP"/>
    </source>
</evidence>
<dbReference type="AlphaFoldDB" id="A0A0A3B7F1"/>
<keyword evidence="4" id="KW-1185">Reference proteome</keyword>
<dbReference type="InterPro" id="IPR018389">
    <property type="entry name" value="DctP_fam"/>
</dbReference>
<organism evidence="3 4">
    <name type="scientific">Chelonobacter oris</name>
    <dbReference type="NCBI Taxonomy" id="505317"/>
    <lineage>
        <taxon>Bacteria</taxon>
        <taxon>Pseudomonadati</taxon>
        <taxon>Pseudomonadota</taxon>
        <taxon>Gammaproteobacteria</taxon>
        <taxon>Pasteurellales</taxon>
        <taxon>Pasteurellaceae</taxon>
        <taxon>Chelonobacter</taxon>
    </lineage>
</organism>
<dbReference type="OrthoDB" id="8690069at2"/>
<dbReference type="InterPro" id="IPR004682">
    <property type="entry name" value="TRAP_DctP"/>
</dbReference>
<evidence type="ECO:0000313" key="4">
    <source>
        <dbReference type="Proteomes" id="UP000030380"/>
    </source>
</evidence>
<dbReference type="RefSeq" id="WP_034617754.1">
    <property type="nucleotide sequence ID" value="NZ_JSUM01000017.1"/>
</dbReference>
<gene>
    <name evidence="3" type="ORF">OA57_10965</name>
</gene>
<dbReference type="CDD" id="cd13671">
    <property type="entry name" value="PBP2_TRAP_SBP_like_3"/>
    <property type="match status" value="1"/>
</dbReference>
<protein>
    <recommendedName>
        <fullName evidence="5">C4-dicarboxylate ABC transporter substrate-binding protein</fullName>
    </recommendedName>
</protein>
<dbReference type="PIRSF" id="PIRSF006470">
    <property type="entry name" value="DctB"/>
    <property type="match status" value="1"/>
</dbReference>
<accession>A0A0A3B7F1</accession>
<name>A0A0A3B7F1_9PAST</name>
<dbReference type="Proteomes" id="UP000030380">
    <property type="component" value="Unassembled WGS sequence"/>
</dbReference>
<feature type="chain" id="PRO_5002008906" description="C4-dicarboxylate ABC transporter substrate-binding protein" evidence="2">
    <location>
        <begin position="23"/>
        <end position="322"/>
    </location>
</feature>
<sequence length="322" mass="35941">MSLFIKVATITTSVFLSCNIFAATTLKLAHDLDRNHSVSKAFNYFAKEVENLSNGDIKVRIYGNGQMGNARETMELLLAGGLDLTKGSSNLEAFDDIYSIFSLPYLFRDKAHHDAVVYGDIGRKIMESSKSGGFFALSAYDTGTRSFYTNKPIHKPEDLKGLKIRVQPSPTSIKMVELMGGSPTPVAFNEIYTALQQGIIDGAENNIPTWVNTRHIELTKTYSENEHTSVPDFLVISTKTWNKLTAEQQAIVLNSARNSEQWHSKVWSEEMSSAREQASSLGGVIVASDKSEFRKVVQPIYDEYRKNSKYSDLLDEIENISP</sequence>
<keyword evidence="1 2" id="KW-0732">Signal</keyword>
<proteinExistence type="predicted"/>
<dbReference type="Pfam" id="PF03480">
    <property type="entry name" value="DctP"/>
    <property type="match status" value="1"/>
</dbReference>
<dbReference type="Gene3D" id="3.40.190.170">
    <property type="entry name" value="Bacterial extracellular solute-binding protein, family 7"/>
    <property type="match status" value="1"/>
</dbReference>
<feature type="signal peptide" evidence="2">
    <location>
        <begin position="1"/>
        <end position="22"/>
    </location>
</feature>
<dbReference type="PROSITE" id="PS51257">
    <property type="entry name" value="PROKAR_LIPOPROTEIN"/>
    <property type="match status" value="1"/>
</dbReference>
<dbReference type="NCBIfam" id="TIGR00787">
    <property type="entry name" value="dctP"/>
    <property type="match status" value="1"/>
</dbReference>
<dbReference type="GO" id="GO:0055085">
    <property type="term" value="P:transmembrane transport"/>
    <property type="evidence" value="ECO:0007669"/>
    <property type="project" value="InterPro"/>
</dbReference>
<evidence type="ECO:0008006" key="5">
    <source>
        <dbReference type="Google" id="ProtNLM"/>
    </source>
</evidence>
<dbReference type="GO" id="GO:0030288">
    <property type="term" value="C:outer membrane-bounded periplasmic space"/>
    <property type="evidence" value="ECO:0007669"/>
    <property type="project" value="InterPro"/>
</dbReference>
<dbReference type="InterPro" id="IPR038404">
    <property type="entry name" value="TRAP_DctP_sf"/>
</dbReference>
<reference evidence="3 4" key="1">
    <citation type="submission" date="2014-11" db="EMBL/GenBank/DDBJ databases">
        <title>Draft genome sequence of Chelonobacter oris 1662T, associated with respiratory disease in Hermann's Tortoises.</title>
        <authorList>
            <person name="Kudirkiene E."/>
            <person name="Hansen M.J."/>
            <person name="Bojesen A.M."/>
        </authorList>
    </citation>
    <scope>NUCLEOTIDE SEQUENCE [LARGE SCALE GENOMIC DNA]</scope>
    <source>
        <strain evidence="3 4">1662</strain>
    </source>
</reference>
<dbReference type="STRING" id="505317.OA57_10965"/>
<dbReference type="PANTHER" id="PTHR33376">
    <property type="match status" value="1"/>
</dbReference>
<dbReference type="PANTHER" id="PTHR33376:SF2">
    <property type="entry name" value="DICARBOXYLATE-BINDING PERIPLASMIC PROTEIN"/>
    <property type="match status" value="1"/>
</dbReference>
<dbReference type="EMBL" id="JSUM01000017">
    <property type="protein sequence ID" value="KGQ69529.1"/>
    <property type="molecule type" value="Genomic_DNA"/>
</dbReference>
<evidence type="ECO:0000313" key="3">
    <source>
        <dbReference type="EMBL" id="KGQ69529.1"/>
    </source>
</evidence>
<evidence type="ECO:0000256" key="1">
    <source>
        <dbReference type="ARBA" id="ARBA00022729"/>
    </source>
</evidence>
<dbReference type="GO" id="GO:0030246">
    <property type="term" value="F:carbohydrate binding"/>
    <property type="evidence" value="ECO:0007669"/>
    <property type="project" value="TreeGrafter"/>
</dbReference>
<dbReference type="NCBIfam" id="NF037995">
    <property type="entry name" value="TRAP_S1"/>
    <property type="match status" value="1"/>
</dbReference>